<dbReference type="Proteomes" id="UP000006906">
    <property type="component" value="Chromosome 6"/>
</dbReference>
<name>A0A2K3DQ15_CHLRE</name>
<dbReference type="GeneID" id="66053790"/>
<feature type="coiled-coil region" evidence="1">
    <location>
        <begin position="794"/>
        <end position="828"/>
    </location>
</feature>
<dbReference type="RefSeq" id="XP_042924064.1">
    <property type="nucleotide sequence ID" value="XM_043063358.1"/>
</dbReference>
<keyword evidence="1" id="KW-0175">Coiled coil</keyword>
<sequence length="987" mass="100057">MAATAESRDQVALRAVKAEAKDVTAELQNVLAGLLRNPEDLFLQNVKTRLEGHKEKLESRRQTLESVIAGKDSNSAAPAVRALPPPAELNAAYERRVQQHPQPPKQLLAQQQGRGASSAPSSSSSALPAPAADAADVPLLFNWRIDRQLGLAAAAAASAKARKAAASAASAAGSSGADNSAADVRADAAAVAAGGLLLPQLAHPVLAHVLRLVEGGDAAAGVSGTGVAEEDVVAAAELIETVCGYGQQTDEVQLAAAVQDVLLPYLFGPSFDLSIPAGTATTATTTNAAGETAAVGFVRHATTIARPHHASSSSPFSPLATPRWAVGDDAAQPSHLFLLAEFRTGLGASGGSGSPTADPAFVGATHYLDFWQRAQQRRQQQPLGPAAGPAAGSGGLQADVWGLQTYRPALLLEVLGPNLRLSALSWTDRPVVTPLTPLLPLLPLHDPQLLLHQHGPAAAAAAAPSDDDRLLLPVARLLSGLRSGLRWLAALNHRARSQQQPLTAAISAEQTQQQGPVAAAAAAAPVKRRRVKTASAPATAAAAEAAPVGGSEAEAGGAVAAVPAVVVSSRGSNSTPVALPYPILLSRRYDTRGAAPPQALGPRTFLLHTSTPHASEAASSGAPARDVVVRLARAYDLEAHREWEALGLAPALLRSRRLRSGWLLVESEHLPVAPAAAGTSSSPEVADGRRAWQPLQSLLASSSSSAAVDQQVDWAGALAAVKSALQRGSAGGGRAAAAAASRAAEALGTDVTAAAAGWLVRRGSGAAAWEAQLVDFRVPDAASRRRQGLAASLKAIAERKRLRLQQQLEAAAAELAAAESAAAEAAAVAAAAAELAAAGPSAAVNRKRSVGRPAGSRGTVVSAASGRSTKSRDEAAAVKDSTAGSTAAAKRSTAPKNAGTRGAGSSGTTTSGGASRSGSSSSSAGAAVVKGRSRRGTPPPPAAMLPAPHHTCVSAVTPPAAFHLLRPRVCAGQRSPHLGARLRVLGW</sequence>
<protein>
    <submittedName>
        <fullName evidence="3">Uncharacterized protein</fullName>
    </submittedName>
</protein>
<proteinExistence type="predicted"/>
<accession>A0A2K3DQ15</accession>
<evidence type="ECO:0000256" key="2">
    <source>
        <dbReference type="SAM" id="MobiDB-lite"/>
    </source>
</evidence>
<evidence type="ECO:0000256" key="1">
    <source>
        <dbReference type="SAM" id="Coils"/>
    </source>
</evidence>
<feature type="compositionally biased region" description="Low complexity" evidence="2">
    <location>
        <begin position="906"/>
        <end position="927"/>
    </location>
</feature>
<keyword evidence="4" id="KW-1185">Reference proteome</keyword>
<reference evidence="3 4" key="1">
    <citation type="journal article" date="2007" name="Science">
        <title>The Chlamydomonas genome reveals the evolution of key animal and plant functions.</title>
        <authorList>
            <person name="Merchant S.S."/>
            <person name="Prochnik S.E."/>
            <person name="Vallon O."/>
            <person name="Harris E.H."/>
            <person name="Karpowicz S.J."/>
            <person name="Witman G.B."/>
            <person name="Terry A."/>
            <person name="Salamov A."/>
            <person name="Fritz-Laylin L.K."/>
            <person name="Marechal-Drouard L."/>
            <person name="Marshall W.F."/>
            <person name="Qu L.H."/>
            <person name="Nelson D.R."/>
            <person name="Sanderfoot A.A."/>
            <person name="Spalding M.H."/>
            <person name="Kapitonov V.V."/>
            <person name="Ren Q."/>
            <person name="Ferris P."/>
            <person name="Lindquist E."/>
            <person name="Shapiro H."/>
            <person name="Lucas S.M."/>
            <person name="Grimwood J."/>
            <person name="Schmutz J."/>
            <person name="Cardol P."/>
            <person name="Cerutti H."/>
            <person name="Chanfreau G."/>
            <person name="Chen C.L."/>
            <person name="Cognat V."/>
            <person name="Croft M.T."/>
            <person name="Dent R."/>
            <person name="Dutcher S."/>
            <person name="Fernandez E."/>
            <person name="Fukuzawa H."/>
            <person name="Gonzalez-Ballester D."/>
            <person name="Gonzalez-Halphen D."/>
            <person name="Hallmann A."/>
            <person name="Hanikenne M."/>
            <person name="Hippler M."/>
            <person name="Inwood W."/>
            <person name="Jabbari K."/>
            <person name="Kalanon M."/>
            <person name="Kuras R."/>
            <person name="Lefebvre P.A."/>
            <person name="Lemaire S.D."/>
            <person name="Lobanov A.V."/>
            <person name="Lohr M."/>
            <person name="Manuell A."/>
            <person name="Meier I."/>
            <person name="Mets L."/>
            <person name="Mittag M."/>
            <person name="Mittelmeier T."/>
            <person name="Moroney J.V."/>
            <person name="Moseley J."/>
            <person name="Napoli C."/>
            <person name="Nedelcu A.M."/>
            <person name="Niyogi K."/>
            <person name="Novoselov S.V."/>
            <person name="Paulsen I.T."/>
            <person name="Pazour G."/>
            <person name="Purton S."/>
            <person name="Ral J.P."/>
            <person name="Riano-Pachon D.M."/>
            <person name="Riekhof W."/>
            <person name="Rymarquis L."/>
            <person name="Schroda M."/>
            <person name="Stern D."/>
            <person name="Umen J."/>
            <person name="Willows R."/>
            <person name="Wilson N."/>
            <person name="Zimmer S.L."/>
            <person name="Allmer J."/>
            <person name="Balk J."/>
            <person name="Bisova K."/>
            <person name="Chen C.J."/>
            <person name="Elias M."/>
            <person name="Gendler K."/>
            <person name="Hauser C."/>
            <person name="Lamb M.R."/>
            <person name="Ledford H."/>
            <person name="Long J.C."/>
            <person name="Minagawa J."/>
            <person name="Page M.D."/>
            <person name="Pan J."/>
            <person name="Pootakham W."/>
            <person name="Roje S."/>
            <person name="Rose A."/>
            <person name="Stahlberg E."/>
            <person name="Terauchi A.M."/>
            <person name="Yang P."/>
            <person name="Ball S."/>
            <person name="Bowler C."/>
            <person name="Dieckmann C.L."/>
            <person name="Gladyshev V.N."/>
            <person name="Green P."/>
            <person name="Jorgensen R."/>
            <person name="Mayfield S."/>
            <person name="Mueller-Roeber B."/>
            <person name="Rajamani S."/>
            <person name="Sayre R.T."/>
            <person name="Brokstein P."/>
            <person name="Dubchak I."/>
            <person name="Goodstein D."/>
            <person name="Hornick L."/>
            <person name="Huang Y.W."/>
            <person name="Jhaveri J."/>
            <person name="Luo Y."/>
            <person name="Martinez D."/>
            <person name="Ngau W.C."/>
            <person name="Otillar B."/>
            <person name="Poliakov A."/>
            <person name="Porter A."/>
            <person name="Szajkowski L."/>
            <person name="Werner G."/>
            <person name="Zhou K."/>
            <person name="Grigoriev I.V."/>
            <person name="Rokhsar D.S."/>
            <person name="Grossman A.R."/>
        </authorList>
    </citation>
    <scope>NUCLEOTIDE SEQUENCE [LARGE SCALE GENOMIC DNA]</scope>
    <source>
        <strain evidence="4">CC-503</strain>
    </source>
</reference>
<dbReference type="EMBL" id="CM008967">
    <property type="protein sequence ID" value="PNW82632.1"/>
    <property type="molecule type" value="Genomic_DNA"/>
</dbReference>
<evidence type="ECO:0000313" key="3">
    <source>
        <dbReference type="EMBL" id="PNW82632.1"/>
    </source>
</evidence>
<dbReference type="Gramene" id="PNW82632">
    <property type="protein sequence ID" value="PNW82632"/>
    <property type="gene ID" value="CHLRE_06g287050v5"/>
</dbReference>
<dbReference type="InParanoid" id="A0A2K3DQ15"/>
<feature type="region of interest" description="Disordered" evidence="2">
    <location>
        <begin position="96"/>
        <end position="129"/>
    </location>
</feature>
<evidence type="ECO:0000313" key="4">
    <source>
        <dbReference type="Proteomes" id="UP000006906"/>
    </source>
</evidence>
<feature type="compositionally biased region" description="Low complexity" evidence="2">
    <location>
        <begin position="105"/>
        <end position="129"/>
    </location>
</feature>
<dbReference type="KEGG" id="cre:CHLRE_06g287050v5"/>
<feature type="region of interest" description="Disordered" evidence="2">
    <location>
        <begin position="840"/>
        <end position="946"/>
    </location>
</feature>
<gene>
    <name evidence="3" type="ORF">CHLRE_06g287050v5</name>
</gene>
<dbReference type="OrthoDB" id="10625891at2759"/>
<dbReference type="AlphaFoldDB" id="A0A2K3DQ15"/>
<organism evidence="3 4">
    <name type="scientific">Chlamydomonas reinhardtii</name>
    <name type="common">Chlamydomonas smithii</name>
    <dbReference type="NCBI Taxonomy" id="3055"/>
    <lineage>
        <taxon>Eukaryota</taxon>
        <taxon>Viridiplantae</taxon>
        <taxon>Chlorophyta</taxon>
        <taxon>core chlorophytes</taxon>
        <taxon>Chlorophyceae</taxon>
        <taxon>CS clade</taxon>
        <taxon>Chlamydomonadales</taxon>
        <taxon>Chlamydomonadaceae</taxon>
        <taxon>Chlamydomonas</taxon>
    </lineage>
</organism>